<dbReference type="OrthoDB" id="1847301at2759"/>
<accession>A0A6G0VK48</accession>
<dbReference type="Proteomes" id="UP000478052">
    <property type="component" value="Unassembled WGS sequence"/>
</dbReference>
<gene>
    <name evidence="1" type="ORF">FWK35_00031987</name>
</gene>
<dbReference type="CDD" id="cd00303">
    <property type="entry name" value="retropepsin_like"/>
    <property type="match status" value="1"/>
</dbReference>
<dbReference type="EMBL" id="VUJU01016578">
    <property type="protein sequence ID" value="KAF0688716.1"/>
    <property type="molecule type" value="Genomic_DNA"/>
</dbReference>
<protein>
    <submittedName>
        <fullName evidence="1">RT RNaseH 2 domain-containing protein</fullName>
    </submittedName>
</protein>
<dbReference type="InterPro" id="IPR021109">
    <property type="entry name" value="Peptidase_aspartic_dom_sf"/>
</dbReference>
<dbReference type="Gene3D" id="2.40.70.10">
    <property type="entry name" value="Acid Proteases"/>
    <property type="match status" value="1"/>
</dbReference>
<dbReference type="Pfam" id="PF13975">
    <property type="entry name" value="gag-asp_proteas"/>
    <property type="match status" value="1"/>
</dbReference>
<dbReference type="AlphaFoldDB" id="A0A6G0VK48"/>
<sequence>MVMAVQSATEDSEIAVENHLSRYNTHPTSNNVKRICPDKIPTPTVELEFRSGFVTALLDSQAQKSYVSPTIAHTHGKPQYGQPTHVRMADGHTTLTSGTAGFEARIGDLTVNFTAAILENLYCDMLLGHDFLVNNEVTWDYTTS</sequence>
<proteinExistence type="predicted"/>
<evidence type="ECO:0000313" key="2">
    <source>
        <dbReference type="Proteomes" id="UP000478052"/>
    </source>
</evidence>
<dbReference type="SUPFAM" id="SSF50630">
    <property type="entry name" value="Acid proteases"/>
    <property type="match status" value="1"/>
</dbReference>
<keyword evidence="2" id="KW-1185">Reference proteome</keyword>
<evidence type="ECO:0000313" key="1">
    <source>
        <dbReference type="EMBL" id="KAF0688716.1"/>
    </source>
</evidence>
<name>A0A6G0VK48_APHCR</name>
<comment type="caution">
    <text evidence="1">The sequence shown here is derived from an EMBL/GenBank/DDBJ whole genome shotgun (WGS) entry which is preliminary data.</text>
</comment>
<feature type="non-terminal residue" evidence="1">
    <location>
        <position position="144"/>
    </location>
</feature>
<organism evidence="1 2">
    <name type="scientific">Aphis craccivora</name>
    <name type="common">Cowpea aphid</name>
    <dbReference type="NCBI Taxonomy" id="307492"/>
    <lineage>
        <taxon>Eukaryota</taxon>
        <taxon>Metazoa</taxon>
        <taxon>Ecdysozoa</taxon>
        <taxon>Arthropoda</taxon>
        <taxon>Hexapoda</taxon>
        <taxon>Insecta</taxon>
        <taxon>Pterygota</taxon>
        <taxon>Neoptera</taxon>
        <taxon>Paraneoptera</taxon>
        <taxon>Hemiptera</taxon>
        <taxon>Sternorrhyncha</taxon>
        <taxon>Aphidomorpha</taxon>
        <taxon>Aphidoidea</taxon>
        <taxon>Aphididae</taxon>
        <taxon>Aphidini</taxon>
        <taxon>Aphis</taxon>
        <taxon>Aphis</taxon>
    </lineage>
</organism>
<reference evidence="1 2" key="1">
    <citation type="submission" date="2019-08" db="EMBL/GenBank/DDBJ databases">
        <title>Whole genome of Aphis craccivora.</title>
        <authorList>
            <person name="Voronova N.V."/>
            <person name="Shulinski R.S."/>
            <person name="Bandarenka Y.V."/>
            <person name="Zhorov D.G."/>
            <person name="Warner D."/>
        </authorList>
    </citation>
    <scope>NUCLEOTIDE SEQUENCE [LARGE SCALE GENOMIC DNA]</scope>
    <source>
        <strain evidence="1">180601</strain>
        <tissue evidence="1">Whole Body</tissue>
    </source>
</reference>